<dbReference type="AlphaFoldDB" id="A0A9D1NMZ9"/>
<protein>
    <submittedName>
        <fullName evidence="2">ATP-binding protein</fullName>
    </submittedName>
</protein>
<evidence type="ECO:0000313" key="3">
    <source>
        <dbReference type="Proteomes" id="UP000886845"/>
    </source>
</evidence>
<evidence type="ECO:0000259" key="1">
    <source>
        <dbReference type="Pfam" id="PF09820"/>
    </source>
</evidence>
<dbReference type="Proteomes" id="UP000886845">
    <property type="component" value="Unassembled WGS sequence"/>
</dbReference>
<keyword evidence="2" id="KW-0067">ATP-binding</keyword>
<accession>A0A9D1NMZ9</accession>
<evidence type="ECO:0000313" key="2">
    <source>
        <dbReference type="EMBL" id="HIV09322.1"/>
    </source>
</evidence>
<name>A0A9D1NMZ9_9BACT</name>
<dbReference type="PANTHER" id="PTHR34825:SF1">
    <property type="entry name" value="AAA-ATPASE-LIKE DOMAIN-CONTAINING PROTEIN"/>
    <property type="match status" value="1"/>
</dbReference>
<gene>
    <name evidence="2" type="ORF">IAC79_04330</name>
</gene>
<keyword evidence="2" id="KW-0547">Nucleotide-binding</keyword>
<organism evidence="2 3">
    <name type="scientific">Candidatus Spyradenecus faecavium</name>
    <dbReference type="NCBI Taxonomy" id="2840947"/>
    <lineage>
        <taxon>Bacteria</taxon>
        <taxon>Pseudomonadati</taxon>
        <taxon>Lentisphaerota</taxon>
        <taxon>Lentisphaeria</taxon>
        <taxon>Lentisphaerales</taxon>
        <taxon>Lentisphaeraceae</taxon>
        <taxon>Lentisphaeraceae incertae sedis</taxon>
        <taxon>Candidatus Spyradenecus</taxon>
    </lineage>
</organism>
<sequence>MASIAQDTADFAKLRTNGCIYVDKTASLHELICDPGRSLYFISRPRRFGKSLMLSTLDCIFQGRRDLFKGLAIDSLDYDWADYPILQFSFAGVKATSLEAFKAEFHVRVKKVLTEAQCAWDDAISPGANFNQAITDLAKMRGKPVAILIDEYDAPVGHTLADIPLATAIRGELSDFYIQIKECASNVRFLMMTGVTRFTQLSVFSALNNLNDLTMDARYATLLGYTEEELDTFFDADMRAHAQVMGLAYDDYRAQLRWWYNGYRFAKSNMVRVYNPYAIAKTLGAKDPLFSPTWTRSGHPSVLINYLSDHELTEVDYDDVENVSEESLDICQLEAITPVAMLYQSGYLTIKDYSEWGFTLGVPNEEVRRALNALLAQFATKKLGAGYRDTLCGLLAKGDVPGFIEKLKALYAHLTYGSTESSVHEASYQRPLYAILASYPGLRVIAEDAQAHGRADLVAESRRAVYVFELKVKGSAQEALAQIKDRGYAEPYRALGKPIHLIGLAFDPATHTLADALVEPLT</sequence>
<dbReference type="PANTHER" id="PTHR34825">
    <property type="entry name" value="CONSERVED PROTEIN, WITH A WEAK D-GALACTARATE DEHYDRATASE/ALTRONATE HYDROLASE DOMAIN"/>
    <property type="match status" value="1"/>
</dbReference>
<dbReference type="EMBL" id="DVOR01000139">
    <property type="protein sequence ID" value="HIV09322.1"/>
    <property type="molecule type" value="Genomic_DNA"/>
</dbReference>
<dbReference type="InterPro" id="IPR012547">
    <property type="entry name" value="PDDEXK_9"/>
</dbReference>
<dbReference type="Pfam" id="PF09820">
    <property type="entry name" value="AAA-ATPase_like"/>
    <property type="match status" value="1"/>
</dbReference>
<reference evidence="2" key="2">
    <citation type="journal article" date="2021" name="PeerJ">
        <title>Extensive microbial diversity within the chicken gut microbiome revealed by metagenomics and culture.</title>
        <authorList>
            <person name="Gilroy R."/>
            <person name="Ravi A."/>
            <person name="Getino M."/>
            <person name="Pursley I."/>
            <person name="Horton D.L."/>
            <person name="Alikhan N.F."/>
            <person name="Baker D."/>
            <person name="Gharbi K."/>
            <person name="Hall N."/>
            <person name="Watson M."/>
            <person name="Adriaenssens E.M."/>
            <person name="Foster-Nyarko E."/>
            <person name="Jarju S."/>
            <person name="Secka A."/>
            <person name="Antonio M."/>
            <person name="Oren A."/>
            <person name="Chaudhuri R.R."/>
            <person name="La Ragione R."/>
            <person name="Hildebrand F."/>
            <person name="Pallen M.J."/>
        </authorList>
    </citation>
    <scope>NUCLEOTIDE SEQUENCE</scope>
    <source>
        <strain evidence="2">35461</strain>
    </source>
</reference>
<dbReference type="GO" id="GO:0005524">
    <property type="term" value="F:ATP binding"/>
    <property type="evidence" value="ECO:0007669"/>
    <property type="project" value="UniProtKB-KW"/>
</dbReference>
<reference evidence="2" key="1">
    <citation type="submission" date="2020-10" db="EMBL/GenBank/DDBJ databases">
        <authorList>
            <person name="Gilroy R."/>
        </authorList>
    </citation>
    <scope>NUCLEOTIDE SEQUENCE</scope>
    <source>
        <strain evidence="2">35461</strain>
    </source>
</reference>
<comment type="caution">
    <text evidence="2">The sequence shown here is derived from an EMBL/GenBank/DDBJ whole genome shotgun (WGS) entry which is preliminary data.</text>
</comment>
<dbReference type="InterPro" id="IPR018631">
    <property type="entry name" value="AAA-ATPase-like_dom"/>
</dbReference>
<feature type="domain" description="AAA-ATPase-like" evidence="1">
    <location>
        <begin position="9"/>
        <end position="204"/>
    </location>
</feature>
<proteinExistence type="predicted"/>
<dbReference type="Pfam" id="PF08011">
    <property type="entry name" value="PDDEXK_9"/>
    <property type="match status" value="1"/>
</dbReference>